<sequence>MLGQGTPAAGATADDGEARVTATLARLAVLGDTPVHEHVAVFEEVLGGLEATLASVEDVPAATGQDRR</sequence>
<reference evidence="1 2" key="1">
    <citation type="submission" date="2020-08" db="EMBL/GenBank/DDBJ databases">
        <title>Sequencing the genomes of 1000 actinobacteria strains.</title>
        <authorList>
            <person name="Klenk H.-P."/>
        </authorList>
    </citation>
    <scope>NUCLEOTIDE SEQUENCE [LARGE SCALE GENOMIC DNA]</scope>
    <source>
        <strain evidence="1 2">DSM 44936</strain>
    </source>
</reference>
<comment type="caution">
    <text evidence="1">The sequence shown here is derived from an EMBL/GenBank/DDBJ whole genome shotgun (WGS) entry which is preliminary data.</text>
</comment>
<dbReference type="EMBL" id="JACHIU010000001">
    <property type="protein sequence ID" value="MBB6473468.1"/>
    <property type="molecule type" value="Genomic_DNA"/>
</dbReference>
<protein>
    <submittedName>
        <fullName evidence="1">Uncharacterized protein</fullName>
    </submittedName>
</protein>
<proteinExistence type="predicted"/>
<organism evidence="1 2">
    <name type="scientific">Sphaerisporangium rubeum</name>
    <dbReference type="NCBI Taxonomy" id="321317"/>
    <lineage>
        <taxon>Bacteria</taxon>
        <taxon>Bacillati</taxon>
        <taxon>Actinomycetota</taxon>
        <taxon>Actinomycetes</taxon>
        <taxon>Streptosporangiales</taxon>
        <taxon>Streptosporangiaceae</taxon>
        <taxon>Sphaerisporangium</taxon>
    </lineage>
</organism>
<evidence type="ECO:0000313" key="2">
    <source>
        <dbReference type="Proteomes" id="UP000555564"/>
    </source>
</evidence>
<accession>A0A7X0IEG8</accession>
<dbReference type="Proteomes" id="UP000555564">
    <property type="component" value="Unassembled WGS sequence"/>
</dbReference>
<keyword evidence="2" id="KW-1185">Reference proteome</keyword>
<evidence type="ECO:0000313" key="1">
    <source>
        <dbReference type="EMBL" id="MBB6473468.1"/>
    </source>
</evidence>
<gene>
    <name evidence="1" type="ORF">BJ992_002899</name>
</gene>
<name>A0A7X0IEG8_9ACTN</name>
<dbReference type="AlphaFoldDB" id="A0A7X0IEG8"/>